<organism evidence="2 3">
    <name type="scientific">Perkinsus olseni</name>
    <name type="common">Perkinsus atlanticus</name>
    <dbReference type="NCBI Taxonomy" id="32597"/>
    <lineage>
        <taxon>Eukaryota</taxon>
        <taxon>Sar</taxon>
        <taxon>Alveolata</taxon>
        <taxon>Perkinsozoa</taxon>
        <taxon>Perkinsea</taxon>
        <taxon>Perkinsida</taxon>
        <taxon>Perkinsidae</taxon>
        <taxon>Perkinsus</taxon>
    </lineage>
</organism>
<comment type="caution">
    <text evidence="2">The sequence shown here is derived from an EMBL/GenBank/DDBJ whole genome shotgun (WGS) entry which is preliminary data.</text>
</comment>
<sequence length="316" mass="35277">MRALSVLLLARSIFAPKIQAKLPAGHYTSREEIRGLGDLQRLEAHVRESLGAEGLLSLHVTMINGAGLGSEMSRYADIKRYNGWREFTVKGVEGWTTVSSRKCYFAERAVWLSAYFSEVRQAIRIPYHAWVSPGYRLCFIGGSWVMFLGSDSPTSLTHPVKLKIDATEDLGLPSPEPGYYHNGGNGSDHPEYVSAIITNPQSRGRQVQLNMWSTKGPRKPSLQLPDLSLERSSGSCWHFQAYHDRDRIEDLLKSAGDDFGSIVTLEGIRLRPRAAPSGTVWLLKLLQPPRVIALVREELQTVYDLLREMLSPSATA</sequence>
<proteinExistence type="predicted"/>
<evidence type="ECO:0000313" key="2">
    <source>
        <dbReference type="EMBL" id="KAF4759402.1"/>
    </source>
</evidence>
<evidence type="ECO:0000256" key="1">
    <source>
        <dbReference type="SAM" id="SignalP"/>
    </source>
</evidence>
<feature type="signal peptide" evidence="1">
    <location>
        <begin position="1"/>
        <end position="20"/>
    </location>
</feature>
<reference evidence="2 3" key="1">
    <citation type="submission" date="2020-04" db="EMBL/GenBank/DDBJ databases">
        <title>Perkinsus olseni comparative genomics.</title>
        <authorList>
            <person name="Bogema D.R."/>
        </authorList>
    </citation>
    <scope>NUCLEOTIDE SEQUENCE [LARGE SCALE GENOMIC DNA]</scope>
    <source>
        <strain evidence="2 3">ATCC PRA-207</strain>
    </source>
</reference>
<evidence type="ECO:0000313" key="3">
    <source>
        <dbReference type="Proteomes" id="UP000553632"/>
    </source>
</evidence>
<gene>
    <name evidence="2" type="ORF">FOZ63_021610</name>
</gene>
<accession>A0A7J6UQ71</accession>
<keyword evidence="3" id="KW-1185">Reference proteome</keyword>
<name>A0A7J6UQ71_PEROL</name>
<dbReference type="AlphaFoldDB" id="A0A7J6UQ71"/>
<keyword evidence="1" id="KW-0732">Signal</keyword>
<feature type="chain" id="PRO_5029836617" evidence="1">
    <location>
        <begin position="21"/>
        <end position="316"/>
    </location>
</feature>
<protein>
    <submittedName>
        <fullName evidence="2">Uncharacterized protein</fullName>
    </submittedName>
</protein>
<dbReference type="Proteomes" id="UP000553632">
    <property type="component" value="Unassembled WGS sequence"/>
</dbReference>
<dbReference type="EMBL" id="JABANO010000244">
    <property type="protein sequence ID" value="KAF4759402.1"/>
    <property type="molecule type" value="Genomic_DNA"/>
</dbReference>